<reference evidence="3" key="1">
    <citation type="submission" date="2021-01" db="EMBL/GenBank/DDBJ databases">
        <authorList>
            <person name="Zhong Y.L."/>
        </authorList>
    </citation>
    <scope>NUCLEOTIDE SEQUENCE</scope>
    <source>
        <strain evidence="3">KCTC 23302</strain>
    </source>
</reference>
<evidence type="ECO:0000256" key="1">
    <source>
        <dbReference type="ARBA" id="ARBA00022729"/>
    </source>
</evidence>
<keyword evidence="4" id="KW-1185">Reference proteome</keyword>
<dbReference type="NCBIfam" id="TIGR04183">
    <property type="entry name" value="Por_Secre_tail"/>
    <property type="match status" value="1"/>
</dbReference>
<proteinExistence type="predicted"/>
<feature type="domain" description="Secretion system C-terminal sorting" evidence="2">
    <location>
        <begin position="12"/>
        <end position="76"/>
    </location>
</feature>
<evidence type="ECO:0000313" key="4">
    <source>
        <dbReference type="Proteomes" id="UP000651057"/>
    </source>
</evidence>
<organism evidence="3 4">
    <name type="scientific">Aquimarina mytili</name>
    <dbReference type="NCBI Taxonomy" id="874423"/>
    <lineage>
        <taxon>Bacteria</taxon>
        <taxon>Pseudomonadati</taxon>
        <taxon>Bacteroidota</taxon>
        <taxon>Flavobacteriia</taxon>
        <taxon>Flavobacteriales</taxon>
        <taxon>Flavobacteriaceae</taxon>
        <taxon>Aquimarina</taxon>
    </lineage>
</organism>
<sequence length="82" mass="9117">MSFNFYTCRFYPTRSDVTLTIPSFTKTTVEIEVHNTLGVIVASKEYGVVDGRVILPMGQLSQGVYFVTISGDASSTFRIVKE</sequence>
<keyword evidence="1" id="KW-0732">Signal</keyword>
<evidence type="ECO:0000259" key="2">
    <source>
        <dbReference type="Pfam" id="PF18962"/>
    </source>
</evidence>
<dbReference type="AlphaFoldDB" id="A0A937DBM2"/>
<name>A0A937DBM2_9FLAO</name>
<dbReference type="Proteomes" id="UP000651057">
    <property type="component" value="Unassembled WGS sequence"/>
</dbReference>
<comment type="caution">
    <text evidence="3">The sequence shown here is derived from an EMBL/GenBank/DDBJ whole genome shotgun (WGS) entry which is preliminary data.</text>
</comment>
<dbReference type="InterPro" id="IPR026444">
    <property type="entry name" value="Secre_tail"/>
</dbReference>
<accession>A0A937DBM2</accession>
<evidence type="ECO:0000313" key="3">
    <source>
        <dbReference type="EMBL" id="MBL0684763.1"/>
    </source>
</evidence>
<protein>
    <submittedName>
        <fullName evidence="3">T9SS type A sorting domain-containing protein</fullName>
    </submittedName>
</protein>
<dbReference type="Pfam" id="PF18962">
    <property type="entry name" value="Por_Secre_tail"/>
    <property type="match status" value="1"/>
</dbReference>
<gene>
    <name evidence="3" type="ORF">JJQ60_14625</name>
</gene>
<dbReference type="RefSeq" id="WP_201922563.1">
    <property type="nucleotide sequence ID" value="NZ_BAABAX010000014.1"/>
</dbReference>
<dbReference type="EMBL" id="JAERQJ010000006">
    <property type="protein sequence ID" value="MBL0684763.1"/>
    <property type="molecule type" value="Genomic_DNA"/>
</dbReference>